<sequence>MQNVPQSTSSRLLLLLGYLQSQPVWSGPDLVGLLGVTDRTLRKDIERLRGLGYPVDATRGPGGGYRLGRHGQLPPLLLSDDEAVAVAIGLGSAGVAPGLADASAAAMAKLERTLPDRLQRRVRAIHASTEAGPANTGTNEPEVPVDPDLLAQLAAAISGRDGVRFSYDGTEGPVTADPYRLVSWRQRWYLVAREQPGREWRVYRVDWMRLRFPGGARFAPAPLEGGDYAAFVLRDVASTGWKVHARILVDAPAQDVLDRINPAVGVVETVDDGHCVLVTGADTLETVAVWIGMLGIDFHVSEPPELVEHLRVLAQRYARSVPGGPG</sequence>
<reference evidence="5" key="1">
    <citation type="submission" date="2022-10" db="EMBL/GenBank/DDBJ databases">
        <title>The WGS of Solirubrobacter phytolaccae KCTC 29190.</title>
        <authorList>
            <person name="Jiang Z."/>
        </authorList>
    </citation>
    <scope>NUCLEOTIDE SEQUENCE</scope>
    <source>
        <strain evidence="5">KCTC 29190</strain>
    </source>
</reference>
<keyword evidence="3" id="KW-0804">Transcription</keyword>
<dbReference type="InterPro" id="IPR018356">
    <property type="entry name" value="Tscrpt_reg_HTH_DeoR_CS"/>
</dbReference>
<dbReference type="Proteomes" id="UP001147653">
    <property type="component" value="Unassembled WGS sequence"/>
</dbReference>
<dbReference type="PIRSF" id="PIRSF016838">
    <property type="entry name" value="PafC"/>
    <property type="match status" value="1"/>
</dbReference>
<dbReference type="InterPro" id="IPR026881">
    <property type="entry name" value="WYL_dom"/>
</dbReference>
<evidence type="ECO:0000256" key="2">
    <source>
        <dbReference type="ARBA" id="ARBA00023125"/>
    </source>
</evidence>
<proteinExistence type="predicted"/>
<evidence type="ECO:0000259" key="4">
    <source>
        <dbReference type="PROSITE" id="PS51000"/>
    </source>
</evidence>
<dbReference type="SUPFAM" id="SSF46785">
    <property type="entry name" value="Winged helix' DNA-binding domain"/>
    <property type="match status" value="1"/>
</dbReference>
<dbReference type="InterPro" id="IPR057727">
    <property type="entry name" value="WCX_dom"/>
</dbReference>
<dbReference type="InterPro" id="IPR036390">
    <property type="entry name" value="WH_DNA-bd_sf"/>
</dbReference>
<dbReference type="EMBL" id="JAPDDP010000005">
    <property type="protein sequence ID" value="MDA0179493.1"/>
    <property type="molecule type" value="Genomic_DNA"/>
</dbReference>
<dbReference type="PANTHER" id="PTHR34580">
    <property type="match status" value="1"/>
</dbReference>
<dbReference type="InterPro" id="IPR013196">
    <property type="entry name" value="HTH_11"/>
</dbReference>
<protein>
    <submittedName>
        <fullName evidence="5">WYL domain-containing protein</fullName>
    </submittedName>
</protein>
<keyword evidence="2" id="KW-0238">DNA-binding</keyword>
<dbReference type="InterPro" id="IPR001034">
    <property type="entry name" value="DeoR_HTH"/>
</dbReference>
<dbReference type="PROSITE" id="PS52050">
    <property type="entry name" value="WYL"/>
    <property type="match status" value="1"/>
</dbReference>
<dbReference type="Pfam" id="PF08279">
    <property type="entry name" value="HTH_11"/>
    <property type="match status" value="1"/>
</dbReference>
<dbReference type="PANTHER" id="PTHR34580:SF3">
    <property type="entry name" value="PROTEIN PAFB"/>
    <property type="match status" value="1"/>
</dbReference>
<keyword evidence="6" id="KW-1185">Reference proteome</keyword>
<dbReference type="RefSeq" id="WP_270023778.1">
    <property type="nucleotide sequence ID" value="NZ_JAPDDP010000005.1"/>
</dbReference>
<accession>A0A9X3S6T3</accession>
<comment type="caution">
    <text evidence="5">The sequence shown here is derived from an EMBL/GenBank/DDBJ whole genome shotgun (WGS) entry which is preliminary data.</text>
</comment>
<keyword evidence="1" id="KW-0805">Transcription regulation</keyword>
<dbReference type="PROSITE" id="PS00894">
    <property type="entry name" value="HTH_DEOR_1"/>
    <property type="match status" value="1"/>
</dbReference>
<dbReference type="PROSITE" id="PS51000">
    <property type="entry name" value="HTH_DEOR_2"/>
    <property type="match status" value="1"/>
</dbReference>
<evidence type="ECO:0000256" key="3">
    <source>
        <dbReference type="ARBA" id="ARBA00023163"/>
    </source>
</evidence>
<dbReference type="Gene3D" id="1.10.10.10">
    <property type="entry name" value="Winged helix-like DNA-binding domain superfamily/Winged helix DNA-binding domain"/>
    <property type="match status" value="1"/>
</dbReference>
<evidence type="ECO:0000256" key="1">
    <source>
        <dbReference type="ARBA" id="ARBA00023015"/>
    </source>
</evidence>
<dbReference type="GO" id="GO:0003677">
    <property type="term" value="F:DNA binding"/>
    <property type="evidence" value="ECO:0007669"/>
    <property type="project" value="UniProtKB-KW"/>
</dbReference>
<dbReference type="InterPro" id="IPR051534">
    <property type="entry name" value="CBASS_pafABC_assoc_protein"/>
</dbReference>
<feature type="domain" description="HTH deoR-type" evidence="4">
    <location>
        <begin position="8"/>
        <end position="66"/>
    </location>
</feature>
<gene>
    <name evidence="5" type="ORF">OJ997_04230</name>
</gene>
<name>A0A9X3S6T3_9ACTN</name>
<dbReference type="AlphaFoldDB" id="A0A9X3S6T3"/>
<dbReference type="GO" id="GO:0003700">
    <property type="term" value="F:DNA-binding transcription factor activity"/>
    <property type="evidence" value="ECO:0007669"/>
    <property type="project" value="InterPro"/>
</dbReference>
<organism evidence="5 6">
    <name type="scientific">Solirubrobacter phytolaccae</name>
    <dbReference type="NCBI Taxonomy" id="1404360"/>
    <lineage>
        <taxon>Bacteria</taxon>
        <taxon>Bacillati</taxon>
        <taxon>Actinomycetota</taxon>
        <taxon>Thermoleophilia</taxon>
        <taxon>Solirubrobacterales</taxon>
        <taxon>Solirubrobacteraceae</taxon>
        <taxon>Solirubrobacter</taxon>
    </lineage>
</organism>
<dbReference type="InterPro" id="IPR028349">
    <property type="entry name" value="PafC-like"/>
</dbReference>
<dbReference type="InterPro" id="IPR036388">
    <property type="entry name" value="WH-like_DNA-bd_sf"/>
</dbReference>
<dbReference type="Pfam" id="PF25583">
    <property type="entry name" value="WCX"/>
    <property type="match status" value="1"/>
</dbReference>
<evidence type="ECO:0000313" key="6">
    <source>
        <dbReference type="Proteomes" id="UP001147653"/>
    </source>
</evidence>
<evidence type="ECO:0000313" key="5">
    <source>
        <dbReference type="EMBL" id="MDA0179493.1"/>
    </source>
</evidence>
<dbReference type="Pfam" id="PF13280">
    <property type="entry name" value="WYL"/>
    <property type="match status" value="1"/>
</dbReference>